<protein>
    <recommendedName>
        <fullName evidence="8">EGF-like domain-containing protein</fullName>
    </recommendedName>
</protein>
<feature type="compositionally biased region" description="Low complexity" evidence="1">
    <location>
        <begin position="1025"/>
        <end position="1049"/>
    </location>
</feature>
<feature type="domain" description="DUF7035" evidence="4">
    <location>
        <begin position="658"/>
        <end position="795"/>
    </location>
</feature>
<dbReference type="Pfam" id="PF24893">
    <property type="entry name" value="DUF7743"/>
    <property type="match status" value="1"/>
</dbReference>
<dbReference type="Pfam" id="PF23033">
    <property type="entry name" value="DUF7034"/>
    <property type="match status" value="1"/>
</dbReference>
<reference evidence="6" key="1">
    <citation type="submission" date="2020-01" db="EMBL/GenBank/DDBJ databases">
        <title>Development of genomics and gene disruption for Polysphondylium violaceum indicates a role for the polyketide synthase stlB in stalk morphogenesis.</title>
        <authorList>
            <person name="Narita B."/>
            <person name="Kawabe Y."/>
            <person name="Kin K."/>
            <person name="Saito T."/>
            <person name="Gibbs R."/>
            <person name="Kuspa A."/>
            <person name="Muzny D."/>
            <person name="Queller D."/>
            <person name="Richards S."/>
            <person name="Strassman J."/>
            <person name="Sucgang R."/>
            <person name="Worley K."/>
            <person name="Schaap P."/>
        </authorList>
    </citation>
    <scope>NUCLEOTIDE SEQUENCE</scope>
    <source>
        <strain evidence="6">QSvi11</strain>
    </source>
</reference>
<feature type="region of interest" description="Disordered" evidence="1">
    <location>
        <begin position="1025"/>
        <end position="1053"/>
    </location>
</feature>
<keyword evidence="2" id="KW-0732">Signal</keyword>
<evidence type="ECO:0000313" key="6">
    <source>
        <dbReference type="EMBL" id="KAF2068411.1"/>
    </source>
</evidence>
<feature type="domain" description="DUF7034" evidence="3">
    <location>
        <begin position="803"/>
        <end position="916"/>
    </location>
</feature>
<proteinExistence type="predicted"/>
<accession>A0A8J4PRY0</accession>
<sequence length="1080" mass="120607">MALKVELFICILLILQNLKVSKAVTLTDITPLNQNDKYAEANSTGIFSCAFEYDLYIQRPESATNGMIINKTVPPSNILLISGTLYQAIYKVIINDLPIGNGGIVVTLVDGFITSEATINYVCEAPPNTGVSVTSLSNSIVPMYSSVFYSNPYILLKINGLSRSVAPALQVSLANPSPSQTFSKIEAKSIGSKVYKVDFILGSSLNWNDFLAPVLTLNIGYKNTANTFSSIQVGAFFNITQENVISDTILLGPTNSGKVVGPGAFVIHEIIKSNNEEVFITVNGMSDLIPTRPLKIMNFNDLQRDIFANKYITLYNQEYPQTLLSRTFINGTVVGQQIPINYDIPVVPTITKSFDSIEYDPVLSLVNMRFGTNMPVGVYYNTRGTVVFVDQYPHLYLAEGNSENYILEFSEYFLPWIPKFSVNYENRGSTSFSKDITISTTNNDFIAPKILSLNSSVIDDFLILNLRITDDLSGFHSIFNLGTYMNLISGNLTDGIYEFIIDFKKDPYILYTGYVSKDRAQNNSPLSPLNYITPSLDKLPNYWLDIDKITSVSFEFNTLDVSNEGKNNTFFIYYPSEFSFLKPQMLNYNPLTQNVGYVLGRYDDDIGAFKFPFHVHKNYIAGEFSFSFYSHNLNFFDSSILKNLFGSQAQLIITNTKGDRFGPIIEGIQTKSGKIVTIGNDPSTTNITWAIVIQDMVNGFKNGVIVIQSSLDFVEYSFEITLEKDLKDGDQFLGSYEIALPVNYRCKSQQFYFKSVTLYDQFSYMSHYFRGMENYLYSPFMYIDVDASSINTSCSYEPELIPPQLVSFDVNPKTIDVTYSGSFNDSVSPRLLTFNFETSDQSGILLNALPKIYLQDLGSDPISQAASLVSFNSTNAVYQCKFEVPFGFGYPEGFRISLYGIVDNQGNFKGYATNKLPVPKIDVIPFLNQNISILSTTELSINGGNLYIYGRQFQNYDRVVIYDNEMNFLEEKYAESSSNTLMPAYDIKSYNLEYLLIAIKRSINGASTIYSNRYKVYLKGYKTPSSSSEDGSGSSSGVSSSQDSLSSDSNIPTNSPQSCINLCSGHGDCTSRGCLCKSPW</sequence>
<comment type="caution">
    <text evidence="6">The sequence shown here is derived from an EMBL/GenBank/DDBJ whole genome shotgun (WGS) entry which is preliminary data.</text>
</comment>
<evidence type="ECO:0000259" key="5">
    <source>
        <dbReference type="Pfam" id="PF24893"/>
    </source>
</evidence>
<dbReference type="OrthoDB" id="21537at2759"/>
<evidence type="ECO:0000259" key="4">
    <source>
        <dbReference type="Pfam" id="PF23034"/>
    </source>
</evidence>
<dbReference type="EMBL" id="AJWJ01001004">
    <property type="protein sequence ID" value="KAF2068411.1"/>
    <property type="molecule type" value="Genomic_DNA"/>
</dbReference>
<name>A0A8J4PRY0_9MYCE</name>
<dbReference type="InterPro" id="IPR056645">
    <property type="entry name" value="DUF7743"/>
</dbReference>
<evidence type="ECO:0000259" key="3">
    <source>
        <dbReference type="Pfam" id="PF23033"/>
    </source>
</evidence>
<dbReference type="InterPro" id="IPR055463">
    <property type="entry name" value="DUF7035"/>
</dbReference>
<feature type="domain" description="DUF7743" evidence="5">
    <location>
        <begin position="443"/>
        <end position="542"/>
    </location>
</feature>
<dbReference type="Pfam" id="PF23034">
    <property type="entry name" value="DUF7035"/>
    <property type="match status" value="1"/>
</dbReference>
<organism evidence="6 7">
    <name type="scientific">Polysphondylium violaceum</name>
    <dbReference type="NCBI Taxonomy" id="133409"/>
    <lineage>
        <taxon>Eukaryota</taxon>
        <taxon>Amoebozoa</taxon>
        <taxon>Evosea</taxon>
        <taxon>Eumycetozoa</taxon>
        <taxon>Dictyostelia</taxon>
        <taxon>Dictyosteliales</taxon>
        <taxon>Dictyosteliaceae</taxon>
        <taxon>Polysphondylium</taxon>
    </lineage>
</organism>
<dbReference type="AlphaFoldDB" id="A0A8J4PRY0"/>
<evidence type="ECO:0008006" key="8">
    <source>
        <dbReference type="Google" id="ProtNLM"/>
    </source>
</evidence>
<dbReference type="PANTHER" id="PTHR31378:SF17">
    <property type="match status" value="1"/>
</dbReference>
<feature type="non-terminal residue" evidence="6">
    <location>
        <position position="1"/>
    </location>
</feature>
<feature type="signal peptide" evidence="2">
    <location>
        <begin position="1"/>
        <end position="23"/>
    </location>
</feature>
<dbReference type="PANTHER" id="PTHR31378">
    <property type="entry name" value="EGF-LIKE DOMAIN-CONTAINING PROTEIN-RELATED-RELATED"/>
    <property type="match status" value="1"/>
</dbReference>
<dbReference type="Proteomes" id="UP000695562">
    <property type="component" value="Unassembled WGS sequence"/>
</dbReference>
<evidence type="ECO:0000256" key="1">
    <source>
        <dbReference type="SAM" id="MobiDB-lite"/>
    </source>
</evidence>
<evidence type="ECO:0000313" key="7">
    <source>
        <dbReference type="Proteomes" id="UP000695562"/>
    </source>
</evidence>
<gene>
    <name evidence="6" type="ORF">CYY_010263</name>
</gene>
<keyword evidence="7" id="KW-1185">Reference proteome</keyword>
<evidence type="ECO:0000256" key="2">
    <source>
        <dbReference type="SAM" id="SignalP"/>
    </source>
</evidence>
<dbReference type="InterPro" id="IPR055462">
    <property type="entry name" value="DUF7034"/>
</dbReference>
<feature type="chain" id="PRO_5035275735" description="EGF-like domain-containing protein" evidence="2">
    <location>
        <begin position="24"/>
        <end position="1080"/>
    </location>
</feature>